<dbReference type="SUPFAM" id="SSF56047">
    <property type="entry name" value="Ribosomal protein S8"/>
    <property type="match status" value="1"/>
</dbReference>
<dbReference type="InterPro" id="IPR000630">
    <property type="entry name" value="Ribosomal_uS8"/>
</dbReference>
<evidence type="ECO:0000256" key="1">
    <source>
        <dbReference type="ARBA" id="ARBA00006471"/>
    </source>
</evidence>
<keyword evidence="5" id="KW-0699">rRNA-binding</keyword>
<dbReference type="GO" id="GO:0005737">
    <property type="term" value="C:cytoplasm"/>
    <property type="evidence" value="ECO:0007669"/>
    <property type="project" value="UniProtKB-ARBA"/>
</dbReference>
<evidence type="ECO:0000256" key="3">
    <source>
        <dbReference type="ARBA" id="ARBA00023274"/>
    </source>
</evidence>
<dbReference type="Pfam" id="PF00410">
    <property type="entry name" value="Ribosomal_S8"/>
    <property type="match status" value="1"/>
</dbReference>
<comment type="caution">
    <text evidence="7">The sequence shown here is derived from an EMBL/GenBank/DDBJ whole genome shotgun (WGS) entry which is preliminary data.</text>
</comment>
<dbReference type="GO" id="GO:0019843">
    <property type="term" value="F:rRNA binding"/>
    <property type="evidence" value="ECO:0007669"/>
    <property type="project" value="UniProtKB-UniRule"/>
</dbReference>
<dbReference type="Gene3D" id="3.30.1490.10">
    <property type="match status" value="1"/>
</dbReference>
<dbReference type="PANTHER" id="PTHR11758">
    <property type="entry name" value="40S RIBOSOMAL PROTEIN S15A"/>
    <property type="match status" value="1"/>
</dbReference>
<evidence type="ECO:0000256" key="4">
    <source>
        <dbReference type="ARBA" id="ARBA00035258"/>
    </source>
</evidence>
<dbReference type="GO" id="GO:0006412">
    <property type="term" value="P:translation"/>
    <property type="evidence" value="ECO:0007669"/>
    <property type="project" value="UniProtKB-UniRule"/>
</dbReference>
<dbReference type="NCBIfam" id="NF001109">
    <property type="entry name" value="PRK00136.1"/>
    <property type="match status" value="1"/>
</dbReference>
<reference evidence="8" key="1">
    <citation type="submission" date="2017-09" db="EMBL/GenBank/DDBJ databases">
        <title>Depth-based differentiation of microbial function through sediment-hosted aquifers and enrichment of novel symbionts in the deep terrestrial subsurface.</title>
        <authorList>
            <person name="Probst A.J."/>
            <person name="Ladd B."/>
            <person name="Jarett J.K."/>
            <person name="Geller-Mcgrath D.E."/>
            <person name="Sieber C.M.K."/>
            <person name="Emerson J.B."/>
            <person name="Anantharaman K."/>
            <person name="Thomas B.C."/>
            <person name="Malmstrom R."/>
            <person name="Stieglmeier M."/>
            <person name="Klingl A."/>
            <person name="Woyke T."/>
            <person name="Ryan C.M."/>
            <person name="Banfield J.F."/>
        </authorList>
    </citation>
    <scope>NUCLEOTIDE SEQUENCE [LARGE SCALE GENOMIC DNA]</scope>
</reference>
<dbReference type="GO" id="GO:0005840">
    <property type="term" value="C:ribosome"/>
    <property type="evidence" value="ECO:0007669"/>
    <property type="project" value="UniProtKB-KW"/>
</dbReference>
<comment type="function">
    <text evidence="5">One of the primary rRNA binding proteins, it binds directly to 16S rRNA central domain where it helps coordinate assembly of the platform of the 30S subunit.</text>
</comment>
<evidence type="ECO:0000313" key="7">
    <source>
        <dbReference type="EMBL" id="PIU34221.1"/>
    </source>
</evidence>
<evidence type="ECO:0000256" key="5">
    <source>
        <dbReference type="HAMAP-Rule" id="MF_01302"/>
    </source>
</evidence>
<dbReference type="InterPro" id="IPR035987">
    <property type="entry name" value="Ribosomal_uS8_sf"/>
</dbReference>
<dbReference type="Proteomes" id="UP000229502">
    <property type="component" value="Unassembled WGS sequence"/>
</dbReference>
<keyword evidence="3 5" id="KW-0687">Ribonucleoprotein</keyword>
<keyword evidence="5" id="KW-0694">RNA-binding</keyword>
<dbReference type="HAMAP" id="MF_01302_B">
    <property type="entry name" value="Ribosomal_uS8_B"/>
    <property type="match status" value="1"/>
</dbReference>
<dbReference type="InterPro" id="IPR047863">
    <property type="entry name" value="Ribosomal_uS8_CS"/>
</dbReference>
<dbReference type="FunFam" id="3.30.1490.10:FF:000001">
    <property type="entry name" value="30S ribosomal protein S8"/>
    <property type="match status" value="1"/>
</dbReference>
<gene>
    <name evidence="5" type="primary">rpsH</name>
    <name evidence="7" type="ORF">COT03_02390</name>
</gene>
<organism evidence="7 8">
    <name type="scientific">Candidatus Shapirobacteria bacterium CG07_land_8_20_14_0_80_39_18</name>
    <dbReference type="NCBI Taxonomy" id="1974882"/>
    <lineage>
        <taxon>Bacteria</taxon>
        <taxon>Candidatus Shapironibacteriota</taxon>
    </lineage>
</organism>
<keyword evidence="2 5" id="KW-0689">Ribosomal protein</keyword>
<evidence type="ECO:0000313" key="8">
    <source>
        <dbReference type="Proteomes" id="UP000229502"/>
    </source>
</evidence>
<proteinExistence type="inferred from homology"/>
<name>A0A2M6YR04_9BACT</name>
<protein>
    <recommendedName>
        <fullName evidence="4 5">Small ribosomal subunit protein uS8</fullName>
    </recommendedName>
</protein>
<comment type="subunit">
    <text evidence="5">Part of the 30S ribosomal subunit. Contacts proteins S5 and S12.</text>
</comment>
<dbReference type="PROSITE" id="PS00053">
    <property type="entry name" value="RIBOSOMAL_S8"/>
    <property type="match status" value="1"/>
</dbReference>
<dbReference type="EMBL" id="PEWZ01000115">
    <property type="protein sequence ID" value="PIU34221.1"/>
    <property type="molecule type" value="Genomic_DNA"/>
</dbReference>
<sequence length="129" mass="14279">MNDPIADLLIRIKNATLSSHKMVLVSHSKVKEKLANILEKEGFLEKVEVSEDKKKKQLTLTLVELKGRPLLVEVKRISKPGRRVYIKAKDVSVLKRGLGTVIISSPEGLITGDEALKKNLGGEVICKII</sequence>
<dbReference type="AlphaFoldDB" id="A0A2M6YR04"/>
<evidence type="ECO:0000256" key="2">
    <source>
        <dbReference type="ARBA" id="ARBA00022980"/>
    </source>
</evidence>
<comment type="similarity">
    <text evidence="1 5 6">Belongs to the universal ribosomal protein uS8 family.</text>
</comment>
<dbReference type="Gene3D" id="3.30.1370.30">
    <property type="match status" value="1"/>
</dbReference>
<dbReference type="GO" id="GO:1990904">
    <property type="term" value="C:ribonucleoprotein complex"/>
    <property type="evidence" value="ECO:0007669"/>
    <property type="project" value="UniProtKB-KW"/>
</dbReference>
<accession>A0A2M6YR04</accession>
<evidence type="ECO:0000256" key="6">
    <source>
        <dbReference type="RuleBase" id="RU003660"/>
    </source>
</evidence>
<dbReference type="GO" id="GO:0003735">
    <property type="term" value="F:structural constituent of ribosome"/>
    <property type="evidence" value="ECO:0007669"/>
    <property type="project" value="InterPro"/>
</dbReference>